<dbReference type="InterPro" id="IPR011613">
    <property type="entry name" value="GH15-like"/>
</dbReference>
<proteinExistence type="predicted"/>
<dbReference type="STRING" id="320771.Cflav_PD4899"/>
<dbReference type="Gene3D" id="1.50.10.10">
    <property type="match status" value="1"/>
</dbReference>
<dbReference type="InterPro" id="IPR045582">
    <property type="entry name" value="Trehalase-like_N"/>
</dbReference>
<accession>B9XCR8</accession>
<dbReference type="Pfam" id="PF19291">
    <property type="entry name" value="TREH_N"/>
    <property type="match status" value="1"/>
</dbReference>
<organism evidence="3 4">
    <name type="scientific">Pedosphaera parvula (strain Ellin514)</name>
    <dbReference type="NCBI Taxonomy" id="320771"/>
    <lineage>
        <taxon>Bacteria</taxon>
        <taxon>Pseudomonadati</taxon>
        <taxon>Verrucomicrobiota</taxon>
        <taxon>Pedosphaerae</taxon>
        <taxon>Pedosphaerales</taxon>
        <taxon>Pedosphaeraceae</taxon>
        <taxon>Pedosphaera</taxon>
    </lineage>
</organism>
<evidence type="ECO:0000313" key="3">
    <source>
        <dbReference type="EMBL" id="EEF62264.1"/>
    </source>
</evidence>
<dbReference type="PANTHER" id="PTHR31616">
    <property type="entry name" value="TREHALASE"/>
    <property type="match status" value="1"/>
</dbReference>
<dbReference type="Proteomes" id="UP000003688">
    <property type="component" value="Unassembled WGS sequence"/>
</dbReference>
<evidence type="ECO:0000313" key="4">
    <source>
        <dbReference type="Proteomes" id="UP000003688"/>
    </source>
</evidence>
<protein>
    <submittedName>
        <fullName evidence="3">Glycoside hydrolase 15-related</fullName>
    </submittedName>
</protein>
<keyword evidence="3" id="KW-0378">Hydrolase</keyword>
<keyword evidence="4" id="KW-1185">Reference proteome</keyword>
<evidence type="ECO:0000259" key="2">
    <source>
        <dbReference type="Pfam" id="PF19291"/>
    </source>
</evidence>
<dbReference type="InterPro" id="IPR012341">
    <property type="entry name" value="6hp_glycosidase-like_sf"/>
</dbReference>
<dbReference type="EMBL" id="ABOX02000005">
    <property type="protein sequence ID" value="EEF62264.1"/>
    <property type="molecule type" value="Genomic_DNA"/>
</dbReference>
<comment type="caution">
    <text evidence="3">The sequence shown here is derived from an EMBL/GenBank/DDBJ whole genome shotgun (WGS) entry which is preliminary data.</text>
</comment>
<feature type="domain" description="GH15-like" evidence="1">
    <location>
        <begin position="240"/>
        <end position="554"/>
    </location>
</feature>
<dbReference type="SUPFAM" id="SSF48208">
    <property type="entry name" value="Six-hairpin glycosidases"/>
    <property type="match status" value="1"/>
</dbReference>
<dbReference type="GO" id="GO:0005975">
    <property type="term" value="P:carbohydrate metabolic process"/>
    <property type="evidence" value="ECO:0007669"/>
    <property type="project" value="InterPro"/>
</dbReference>
<gene>
    <name evidence="3" type="ORF">Cflav_PD4899</name>
</gene>
<evidence type="ECO:0000259" key="1">
    <source>
        <dbReference type="Pfam" id="PF00723"/>
    </source>
</evidence>
<sequence length="616" mass="70982">MISYCMQKGRHRDSDEHYKPIECYGAIGDLYTVALVAMDGSIDFMCYPEFGCPSIFGALLDYRKGGSFKLAPIMEEVEHKQQYIPDTNILLTRFLAEEGMSEVSDFMPIMELGHAHNLVRRAKTIRGDIRYRMICDPRFDYGRAEHRVEKKRDGVLFISKGEDRTVLRLRSTVPLKIVNGAAMAEFKLRSGETASFVLEDGRHKGPSPSAAPHYVADSFKQTMNFWQDWIKKSKYRGRWREMVNRSALVLKLLTSSRYGSVIAAPTFGLPEEIGGVRNWDYRYTWIRDASFSLYALMRLGYTGEAMAFMHWIEDRSAELEPGKPLQVMYGIDGHKELTECVLEHFEGYRKSRPVRIGNEAYKQLQLDIYGELLDSVYIYSKFGETISYELWKHLTQLINWVCVNWQQPDEGIWEVRGGTREFLYSRVMCWVAVDRGIRLARKCSLPAPMVEWLKIRDDIYRDVYENFWDRDLKTFVQYKGAKTVDAAALLMPLVKFIGPTDPRWLSTLEVIQRELLEDSLVYRYCVLKGADTGVPGREGTFSMCSFWNVECLARAGDLKLARFYFEKTLGYANHLGLYSEELGLSGEHLGNFPQAFTHLGLISAAYDLDRKLDEAQ</sequence>
<dbReference type="AlphaFoldDB" id="B9XCR8"/>
<reference evidence="3 4" key="1">
    <citation type="journal article" date="2011" name="J. Bacteriol.">
        <title>Genome sequence of 'Pedosphaera parvula' Ellin514, an aerobic Verrucomicrobial isolate from pasture soil.</title>
        <authorList>
            <person name="Kant R."/>
            <person name="van Passel M.W."/>
            <person name="Sangwan P."/>
            <person name="Palva A."/>
            <person name="Lucas S."/>
            <person name="Copeland A."/>
            <person name="Lapidus A."/>
            <person name="Glavina Del Rio T."/>
            <person name="Dalin E."/>
            <person name="Tice H."/>
            <person name="Bruce D."/>
            <person name="Goodwin L."/>
            <person name="Pitluck S."/>
            <person name="Chertkov O."/>
            <person name="Larimer F.W."/>
            <person name="Land M.L."/>
            <person name="Hauser L."/>
            <person name="Brettin T.S."/>
            <person name="Detter J.C."/>
            <person name="Han S."/>
            <person name="de Vos W.M."/>
            <person name="Janssen P.H."/>
            <person name="Smidt H."/>
        </authorList>
    </citation>
    <scope>NUCLEOTIDE SEQUENCE [LARGE SCALE GENOMIC DNA]</scope>
    <source>
        <strain evidence="3 4">Ellin514</strain>
    </source>
</reference>
<dbReference type="PANTHER" id="PTHR31616:SF0">
    <property type="entry name" value="GLUCAN 1,4-ALPHA-GLUCOSIDASE"/>
    <property type="match status" value="1"/>
</dbReference>
<dbReference type="GO" id="GO:0004553">
    <property type="term" value="F:hydrolase activity, hydrolyzing O-glycosyl compounds"/>
    <property type="evidence" value="ECO:0007669"/>
    <property type="project" value="TreeGrafter"/>
</dbReference>
<name>B9XCR8_PEDPL</name>
<feature type="domain" description="Trehalase-like N-terminal" evidence="2">
    <location>
        <begin position="16"/>
        <end position="168"/>
    </location>
</feature>
<dbReference type="Pfam" id="PF00723">
    <property type="entry name" value="Glyco_hydro_15"/>
    <property type="match status" value="1"/>
</dbReference>
<dbReference type="InterPro" id="IPR008928">
    <property type="entry name" value="6-hairpin_glycosidase_sf"/>
</dbReference>